<dbReference type="InterPro" id="IPR029058">
    <property type="entry name" value="AB_hydrolase_fold"/>
</dbReference>
<dbReference type="PANTHER" id="PTHR43265">
    <property type="entry name" value="ESTERASE ESTD"/>
    <property type="match status" value="1"/>
</dbReference>
<dbReference type="Gene3D" id="3.40.50.1820">
    <property type="entry name" value="alpha/beta hydrolase"/>
    <property type="match status" value="1"/>
</dbReference>
<dbReference type="STRING" id="1963.AQJ27_39870"/>
<protein>
    <recommendedName>
        <fullName evidence="1">Serine aminopeptidase S33 domain-containing protein</fullName>
    </recommendedName>
</protein>
<accession>A0A286PG92</accession>
<dbReference type="InterPro" id="IPR053145">
    <property type="entry name" value="AB_hydrolase_Est10"/>
</dbReference>
<dbReference type="Proteomes" id="UP000217446">
    <property type="component" value="Unassembled WGS sequence"/>
</dbReference>
<dbReference type="GO" id="GO:0052689">
    <property type="term" value="F:carboxylic ester hydrolase activity"/>
    <property type="evidence" value="ECO:0007669"/>
    <property type="project" value="TreeGrafter"/>
</dbReference>
<dbReference type="InterPro" id="IPR022742">
    <property type="entry name" value="Hydrolase_4"/>
</dbReference>
<keyword evidence="3" id="KW-1185">Reference proteome</keyword>
<comment type="caution">
    <text evidence="2">The sequence shown here is derived from an EMBL/GenBank/DDBJ whole genome shotgun (WGS) entry which is preliminary data.</text>
</comment>
<evidence type="ECO:0000313" key="3">
    <source>
        <dbReference type="Proteomes" id="UP000217446"/>
    </source>
</evidence>
<sequence length="420" mass="44374">MRIYKGEALEVARGFAALLQAERFDEIVELFSPPLRAAVSAEALRLAWAAQAAGHGGVRAVEEPASQAGEADPVRVHIPVTCADSGFTVVTSVGGDGLLHGLRLDPHGGAEWHPPHYADTARFTERDVLLGTGPLAVPGTLSLPVGPGPWPAVVLLSGGGAFDRDESSGPNKPLKDLAWGLVTRQVAVLRFDKAAFAHPDRLPRDFTMADEYLPPALAAVHLLRQQPEVAPDRIHLLGHSMGGKAAPRIAAADPSIAGLVLLAADAQPMHEAAVRVARHLAALTPGPGAEEMVAALARQAALVASPGLAPDTPSKLLPLGFSASYWLDLRAYDPVATAAGLACPMLILQGGRDYQVTVADDLVRWQNALAHRPEVTIRIHQDANHLFFSGSGHPTPAEYARPGHVEPAVVDEITAWLSRQ</sequence>
<evidence type="ECO:0000259" key="1">
    <source>
        <dbReference type="Pfam" id="PF12146"/>
    </source>
</evidence>
<dbReference type="RefSeq" id="WP_067380201.1">
    <property type="nucleotide sequence ID" value="NZ_BDQI01000057.1"/>
</dbReference>
<evidence type="ECO:0000313" key="2">
    <source>
        <dbReference type="EMBL" id="GAX58571.1"/>
    </source>
</evidence>
<dbReference type="SUPFAM" id="SSF53474">
    <property type="entry name" value="alpha/beta-Hydrolases"/>
    <property type="match status" value="1"/>
</dbReference>
<dbReference type="Pfam" id="PF12146">
    <property type="entry name" value="Hydrolase_4"/>
    <property type="match status" value="1"/>
</dbReference>
<proteinExistence type="predicted"/>
<feature type="domain" description="Serine aminopeptidase S33" evidence="1">
    <location>
        <begin position="175"/>
        <end position="360"/>
    </location>
</feature>
<dbReference type="AlphaFoldDB" id="A0A286PG92"/>
<organism evidence="2 3">
    <name type="scientific">Streptomyces olivochromogenes</name>
    <dbReference type="NCBI Taxonomy" id="1963"/>
    <lineage>
        <taxon>Bacteria</taxon>
        <taxon>Bacillati</taxon>
        <taxon>Actinomycetota</taxon>
        <taxon>Actinomycetes</taxon>
        <taxon>Kitasatosporales</taxon>
        <taxon>Streptomycetaceae</taxon>
        <taxon>Streptomyces</taxon>
    </lineage>
</organism>
<gene>
    <name evidence="2" type="ORF">SO3561_10144</name>
</gene>
<reference evidence="3" key="1">
    <citation type="submission" date="2017-05" db="EMBL/GenBank/DDBJ databases">
        <title>Streptomyces olivochromogenes NBRC 3561 whole genome shotgun sequence.</title>
        <authorList>
            <person name="Dohra H."/>
            <person name="Kodani S."/>
        </authorList>
    </citation>
    <scope>NUCLEOTIDE SEQUENCE [LARGE SCALE GENOMIC DNA]</scope>
    <source>
        <strain evidence="3">NBRC 3561</strain>
    </source>
</reference>
<name>A0A286PG92_STROL</name>
<dbReference type="PANTHER" id="PTHR43265:SF1">
    <property type="entry name" value="ESTERASE ESTD"/>
    <property type="match status" value="1"/>
</dbReference>
<dbReference type="EMBL" id="BDQI01000057">
    <property type="protein sequence ID" value="GAX58571.1"/>
    <property type="molecule type" value="Genomic_DNA"/>
</dbReference>